<protein>
    <submittedName>
        <fullName evidence="5">Predicted protein</fullName>
    </submittedName>
</protein>
<dbReference type="Proteomes" id="UP000001876">
    <property type="component" value="Unassembled WGS sequence"/>
</dbReference>
<dbReference type="InterPro" id="IPR019775">
    <property type="entry name" value="WD40_repeat_CS"/>
</dbReference>
<dbReference type="GeneID" id="9686442"/>
<feature type="compositionally biased region" description="Low complexity" evidence="4">
    <location>
        <begin position="891"/>
        <end position="922"/>
    </location>
</feature>
<evidence type="ECO:0000313" key="5">
    <source>
        <dbReference type="EMBL" id="EEH54917.1"/>
    </source>
</evidence>
<dbReference type="Gene3D" id="2.130.10.10">
    <property type="entry name" value="YVTN repeat-like/Quinoprotein amine dehydrogenase"/>
    <property type="match status" value="3"/>
</dbReference>
<dbReference type="SUPFAM" id="SSF50978">
    <property type="entry name" value="WD40 repeat-like"/>
    <property type="match status" value="2"/>
</dbReference>
<dbReference type="PANTHER" id="PTHR19848:SF8">
    <property type="entry name" value="F-BOX AND WD REPEAT DOMAIN CONTAINING 7"/>
    <property type="match status" value="1"/>
</dbReference>
<dbReference type="InterPro" id="IPR001680">
    <property type="entry name" value="WD40_rpt"/>
</dbReference>
<feature type="repeat" description="WD" evidence="3">
    <location>
        <begin position="451"/>
        <end position="492"/>
    </location>
</feature>
<dbReference type="AlphaFoldDB" id="C1MZS0"/>
<dbReference type="eggNOG" id="KOG0274">
    <property type="taxonomic scope" value="Eukaryota"/>
</dbReference>
<evidence type="ECO:0000256" key="3">
    <source>
        <dbReference type="PROSITE-ProRule" id="PRU00221"/>
    </source>
</evidence>
<feature type="repeat" description="WD" evidence="3">
    <location>
        <begin position="639"/>
        <end position="672"/>
    </location>
</feature>
<sequence length="1037" mass="109531">MDDVDDVQLDVTPAFDLVVPSAHNPRTRKVRVEGVDLGSRHPKLTCVTLVPQFPAVFAGREDGAIAFWKLRVEGDVVFTVDFETMTGHASKVTTLLALDGSRSDGRFDSGVLVSGGVDAGGRVWDPTKMDNKCVQRLHGHTGTITCMTQAGPCLVTGSTDGTYRLWGPGKKPPGRAAARYPCFDLKRTLGHSPGWITAVCFDATTDVGDVGTVYAGDSTGAFSCFKPRLDKSKPGGMDFSADENRGRVPFKPVLGERGVVSMLYIAEEKTVFALTYDNCFRVYDVGPARHGTCLHVVRNKTRDVFRAMRYDAKKRQVFVVDEAGALMVWNVPSEHVVYDAHVTGVCVTAEDDVKLGANIPAVDLALWPGGDDVLVATPAGAIKAVKVTRESDYRTIKGGHGGMHHGEVIALDVGVVDDAERVFSASLDYTIRQWDTWDLACVRTFEEPPPPRGERAEIACMTYAGVSKKIVTGMTDGSLRVWGVESGQSVRLFDEKLAHDDSISCCCVMEGGGSKLNEICATGGFDGRVVIWNVKHTRYSAPGFLKSWNAHEGDLKEILAMVAFEADDLVDGIAAAAAEDDRVDAAAAAGDDDADDAADETAGGATPIERQDNGSELVTAGNDGIVRVWRAPNDLMASFIGHDEAVTSLALSSDARTLFSGGEDASIRVWNLAAVVNASLTAEAGTRPDTSDDLIAVLKGHDGAVIAMRTLTSGHLLSISTEGELLVWTPDWSGATYSSFRHQDGFRSLVVRENVNRALIGTTSGAIISIEALPAEGGRVHREMPTEEEDEETAAAAAAAAAAALDVVDAEESAEAAKADEDEIEDVDAEFERLGGTPTRERRIAVAISNAALASHPVRSLNSAAASSAVAIDVVTSASARAEFESPPHTRVSLASGSLASASSSSSSTTSSISPPYSISPRNSPPSPSHVSHSSSRARASSSSALNSIASANASSSVRSPHTSSHSTCRPTLAPRRRLGRSDSRRLRRIASRISSSSRSASSSSSSSSRVVSSSAPTIGPNVNPPPAAARNPGEKG</sequence>
<proteinExistence type="predicted"/>
<dbReference type="Pfam" id="PF00400">
    <property type="entry name" value="WD40"/>
    <property type="match status" value="3"/>
</dbReference>
<evidence type="ECO:0000256" key="4">
    <source>
        <dbReference type="SAM" id="MobiDB-lite"/>
    </source>
</evidence>
<feature type="region of interest" description="Disordered" evidence="4">
    <location>
        <begin position="882"/>
        <end position="1037"/>
    </location>
</feature>
<name>C1MZS0_MICPC</name>
<dbReference type="PROSITE" id="PS50082">
    <property type="entry name" value="WD_REPEATS_2"/>
    <property type="match status" value="3"/>
</dbReference>
<keyword evidence="1 3" id="KW-0853">WD repeat</keyword>
<feature type="region of interest" description="Disordered" evidence="4">
    <location>
        <begin position="586"/>
        <end position="616"/>
    </location>
</feature>
<accession>C1MZS0</accession>
<feature type="compositionally biased region" description="Acidic residues" evidence="4">
    <location>
        <begin position="590"/>
        <end position="599"/>
    </location>
</feature>
<dbReference type="OMA" id="RFTHEME"/>
<dbReference type="eggNOG" id="KOG0266">
    <property type="taxonomic scope" value="Eukaryota"/>
</dbReference>
<dbReference type="OrthoDB" id="674604at2759"/>
<evidence type="ECO:0000256" key="2">
    <source>
        <dbReference type="ARBA" id="ARBA00022737"/>
    </source>
</evidence>
<feature type="compositionally biased region" description="Low complexity" evidence="4">
    <location>
        <begin position="929"/>
        <end position="968"/>
    </location>
</feature>
<dbReference type="InterPro" id="IPR015943">
    <property type="entry name" value="WD40/YVTN_repeat-like_dom_sf"/>
</dbReference>
<evidence type="ECO:0000313" key="6">
    <source>
        <dbReference type="Proteomes" id="UP000001876"/>
    </source>
</evidence>
<keyword evidence="2" id="KW-0677">Repeat</keyword>
<dbReference type="PANTHER" id="PTHR19848">
    <property type="entry name" value="WD40 REPEAT PROTEIN"/>
    <property type="match status" value="1"/>
</dbReference>
<dbReference type="PROSITE" id="PS00678">
    <property type="entry name" value="WD_REPEATS_1"/>
    <property type="match status" value="1"/>
</dbReference>
<organism evidence="6">
    <name type="scientific">Micromonas pusilla (strain CCMP1545)</name>
    <name type="common">Picoplanktonic green alga</name>
    <dbReference type="NCBI Taxonomy" id="564608"/>
    <lineage>
        <taxon>Eukaryota</taxon>
        <taxon>Viridiplantae</taxon>
        <taxon>Chlorophyta</taxon>
        <taxon>Mamiellophyceae</taxon>
        <taxon>Mamiellales</taxon>
        <taxon>Mamiellaceae</taxon>
        <taxon>Micromonas</taxon>
    </lineage>
</organism>
<dbReference type="KEGG" id="mpp:MICPUCDRAFT_41370"/>
<dbReference type="InterPro" id="IPR036322">
    <property type="entry name" value="WD40_repeat_dom_sf"/>
</dbReference>
<reference evidence="5 6" key="1">
    <citation type="journal article" date="2009" name="Science">
        <title>Green evolution and dynamic adaptations revealed by genomes of the marine picoeukaryotes Micromonas.</title>
        <authorList>
            <person name="Worden A.Z."/>
            <person name="Lee J.H."/>
            <person name="Mock T."/>
            <person name="Rouze P."/>
            <person name="Simmons M.P."/>
            <person name="Aerts A.L."/>
            <person name="Allen A.E."/>
            <person name="Cuvelier M.L."/>
            <person name="Derelle E."/>
            <person name="Everett M.V."/>
            <person name="Foulon E."/>
            <person name="Grimwood J."/>
            <person name="Gundlach H."/>
            <person name="Henrissat B."/>
            <person name="Napoli C."/>
            <person name="McDonald S.M."/>
            <person name="Parker M.S."/>
            <person name="Rombauts S."/>
            <person name="Salamov A."/>
            <person name="Von Dassow P."/>
            <person name="Badger J.H."/>
            <person name="Coutinho P.M."/>
            <person name="Demir E."/>
            <person name="Dubchak I."/>
            <person name="Gentemann C."/>
            <person name="Eikrem W."/>
            <person name="Gready J.E."/>
            <person name="John U."/>
            <person name="Lanier W."/>
            <person name="Lindquist E.A."/>
            <person name="Lucas S."/>
            <person name="Mayer K.F."/>
            <person name="Moreau H."/>
            <person name="Not F."/>
            <person name="Otillar R."/>
            <person name="Panaud O."/>
            <person name="Pangilinan J."/>
            <person name="Paulsen I."/>
            <person name="Piegu B."/>
            <person name="Poliakov A."/>
            <person name="Robbens S."/>
            <person name="Schmutz J."/>
            <person name="Toulza E."/>
            <person name="Wyss T."/>
            <person name="Zelensky A."/>
            <person name="Zhou K."/>
            <person name="Armbrust E.V."/>
            <person name="Bhattacharya D."/>
            <person name="Goodenough U.W."/>
            <person name="Van de Peer Y."/>
            <person name="Grigoriev I.V."/>
        </authorList>
    </citation>
    <scope>NUCLEOTIDE SEQUENCE [LARGE SCALE GENOMIC DNA]</scope>
    <source>
        <strain evidence="5 6">CCMP1545</strain>
    </source>
</reference>
<gene>
    <name evidence="5" type="ORF">MICPUCDRAFT_41370</name>
</gene>
<keyword evidence="6" id="KW-1185">Reference proteome</keyword>
<evidence type="ECO:0000256" key="1">
    <source>
        <dbReference type="ARBA" id="ARBA00022574"/>
    </source>
</evidence>
<dbReference type="PROSITE" id="PS50294">
    <property type="entry name" value="WD_REPEATS_REGION"/>
    <property type="match status" value="1"/>
</dbReference>
<dbReference type="InterPro" id="IPR020472">
    <property type="entry name" value="WD40_PAC1"/>
</dbReference>
<feature type="repeat" description="WD" evidence="3">
    <location>
        <begin position="137"/>
        <end position="166"/>
    </location>
</feature>
<dbReference type="SMART" id="SM00320">
    <property type="entry name" value="WD40"/>
    <property type="match status" value="9"/>
</dbReference>
<dbReference type="EMBL" id="GG663743">
    <property type="protein sequence ID" value="EEH54917.1"/>
    <property type="molecule type" value="Genomic_DNA"/>
</dbReference>
<dbReference type="RefSeq" id="XP_003061267.1">
    <property type="nucleotide sequence ID" value="XM_003061221.1"/>
</dbReference>
<feature type="compositionally biased region" description="Low complexity" evidence="4">
    <location>
        <begin position="992"/>
        <end position="1015"/>
    </location>
</feature>
<dbReference type="STRING" id="564608.C1MZS0"/>
<dbReference type="PRINTS" id="PR00320">
    <property type="entry name" value="GPROTEINBRPT"/>
</dbReference>